<gene>
    <name evidence="1" type="ORF">PG303_10895</name>
</gene>
<dbReference type="SUPFAM" id="SSF52096">
    <property type="entry name" value="ClpP/crotonase"/>
    <property type="match status" value="1"/>
</dbReference>
<protein>
    <recommendedName>
        <fullName evidence="3">Peptidase S41</fullName>
    </recommendedName>
</protein>
<dbReference type="Gene3D" id="3.90.226.10">
    <property type="entry name" value="2-enoyl-CoA Hydratase, Chain A, domain 1"/>
    <property type="match status" value="1"/>
</dbReference>
<accession>A0AAP6LNM2</accession>
<evidence type="ECO:0000313" key="2">
    <source>
        <dbReference type="Proteomes" id="UP001284033"/>
    </source>
</evidence>
<dbReference type="InterPro" id="IPR029045">
    <property type="entry name" value="ClpP/crotonase-like_dom_sf"/>
</dbReference>
<organism evidence="1 2">
    <name type="scientific">Riemerella anatipestifer</name>
    <name type="common">Moraxella anatipestifer</name>
    <dbReference type="NCBI Taxonomy" id="34085"/>
    <lineage>
        <taxon>Bacteria</taxon>
        <taxon>Pseudomonadati</taxon>
        <taxon>Bacteroidota</taxon>
        <taxon>Flavobacteriia</taxon>
        <taxon>Flavobacteriales</taxon>
        <taxon>Weeksellaceae</taxon>
        <taxon>Riemerella</taxon>
    </lineage>
</organism>
<dbReference type="Gene3D" id="2.30.42.10">
    <property type="match status" value="1"/>
</dbReference>
<sequence length="358" mass="42586">MKWTENKNIFSNAVIKKLKEIENNRNQEGNFYVTSAKNIENALIQNEPEYSKFDWKDKNMRLLSLFRYWNFIEYFFPYKYQTDENWNSTLKNLLPKFVNAQSEQDYNLANLEMISKIDDSHAYYITWQTNNYFGFKWLPIKFELIDDVAVISGFYDKQLAEKDDLKIGDIITKVDGKTINEIFNEKKKFINGSNILQKKRNSRYAIFNGGSDSIKISFLRNNKETEKIVHRFLFKDFKQEAKENKPKYKILPQNIGYVNMGILEKKDVSKMMDSLMNTKAIIFDIRNYPKGTNYLISNYISSKENEFFKVIVPDLKYPGKFIWKDGDKKSGKMDNYNIKEKLFYLLMKKHKAMQNLLP</sequence>
<dbReference type="InterPro" id="IPR036034">
    <property type="entry name" value="PDZ_sf"/>
</dbReference>
<comment type="caution">
    <text evidence="1">The sequence shown here is derived from an EMBL/GenBank/DDBJ whole genome shotgun (WGS) entry which is preliminary data.</text>
</comment>
<name>A0AAP6LNM2_RIEAN</name>
<evidence type="ECO:0000313" key="1">
    <source>
        <dbReference type="EMBL" id="MDY3513717.1"/>
    </source>
</evidence>
<reference evidence="1" key="1">
    <citation type="submission" date="2023-01" db="EMBL/GenBank/DDBJ databases">
        <title>Genome-based studies on antimicrobial resistance profiles of Riemerella anatipestifer in China, 1994 to 2021.</title>
        <authorList>
            <person name="Yang Z."/>
            <person name="Zhu D."/>
        </authorList>
    </citation>
    <scope>NUCLEOTIDE SEQUENCE</scope>
    <source>
        <strain evidence="1">RCAD1218</strain>
    </source>
</reference>
<proteinExistence type="predicted"/>
<dbReference type="SUPFAM" id="SSF50156">
    <property type="entry name" value="PDZ domain-like"/>
    <property type="match status" value="1"/>
</dbReference>
<dbReference type="AlphaFoldDB" id="A0AAP6LNM2"/>
<dbReference type="EMBL" id="JAQZHK010000018">
    <property type="protein sequence ID" value="MDY3513717.1"/>
    <property type="molecule type" value="Genomic_DNA"/>
</dbReference>
<dbReference type="Proteomes" id="UP001284033">
    <property type="component" value="Unassembled WGS sequence"/>
</dbReference>
<evidence type="ECO:0008006" key="3">
    <source>
        <dbReference type="Google" id="ProtNLM"/>
    </source>
</evidence>